<evidence type="ECO:0000256" key="1">
    <source>
        <dbReference type="SAM" id="Phobius"/>
    </source>
</evidence>
<name>A0A370GKH0_9COXI</name>
<dbReference type="RefSeq" id="WP_114834700.1">
    <property type="nucleotide sequence ID" value="NZ_LR699114.1"/>
</dbReference>
<evidence type="ECO:0008006" key="4">
    <source>
        <dbReference type="Google" id="ProtNLM"/>
    </source>
</evidence>
<dbReference type="AlphaFoldDB" id="A0A370GKH0"/>
<feature type="transmembrane region" description="Helical" evidence="1">
    <location>
        <begin position="130"/>
        <end position="152"/>
    </location>
</feature>
<proteinExistence type="predicted"/>
<feature type="transmembrane region" description="Helical" evidence="1">
    <location>
        <begin position="34"/>
        <end position="51"/>
    </location>
</feature>
<protein>
    <recommendedName>
        <fullName evidence="4">Fusaric acid resistance family protein</fullName>
    </recommendedName>
</protein>
<organism evidence="2 3">
    <name type="scientific">Aquicella lusitana</name>
    <dbReference type="NCBI Taxonomy" id="254246"/>
    <lineage>
        <taxon>Bacteria</taxon>
        <taxon>Pseudomonadati</taxon>
        <taxon>Pseudomonadota</taxon>
        <taxon>Gammaproteobacteria</taxon>
        <taxon>Legionellales</taxon>
        <taxon>Coxiellaceae</taxon>
        <taxon>Aquicella</taxon>
    </lineage>
</organism>
<comment type="caution">
    <text evidence="2">The sequence shown here is derived from an EMBL/GenBank/DDBJ whole genome shotgun (WGS) entry which is preliminary data.</text>
</comment>
<keyword evidence="3" id="KW-1185">Reference proteome</keyword>
<accession>A0A370GKH0</accession>
<keyword evidence="1" id="KW-0472">Membrane</keyword>
<evidence type="ECO:0000313" key="3">
    <source>
        <dbReference type="Proteomes" id="UP000254720"/>
    </source>
</evidence>
<dbReference type="Proteomes" id="UP000254720">
    <property type="component" value="Unassembled WGS sequence"/>
</dbReference>
<feature type="transmembrane region" description="Helical" evidence="1">
    <location>
        <begin position="12"/>
        <end position="28"/>
    </location>
</feature>
<feature type="transmembrane region" description="Helical" evidence="1">
    <location>
        <begin position="106"/>
        <end position="124"/>
    </location>
</feature>
<keyword evidence="1" id="KW-1133">Transmembrane helix</keyword>
<sequence>MDLIFTALSIKRFIYLLIVMSGALLAQHEIGGAQSHWIVWSAFALSLIQFGNTFSRRIMVLGATGVLLAITVLLTGGAASFTLLLAVYLSVITGIGMYLVQRYPNYFFPVFLIMLFAVVSVSNLPTATSAQFILIGTLIAGLPQILFWPYFVRNELQAWMMLTLRSLLKLQQEIFTCFLTPSYPENIYLHERRLHVKKTQYLHSISQLREFIKLSETKKIETDSRVLTAFANQSEVLYGMLIDCALLRIRVGDYTVLSVCAEELTAIGEQIHAIFSDMMAVLRGKRYHINTQGLNEKIERFEDTYHHVLQIAAQDPLVFALFIASLKSLQDEMNSLYSVIVKAREKVR</sequence>
<reference evidence="2 3" key="1">
    <citation type="submission" date="2018-07" db="EMBL/GenBank/DDBJ databases">
        <title>Genomic Encyclopedia of Type Strains, Phase IV (KMG-IV): sequencing the most valuable type-strain genomes for metagenomic binning, comparative biology and taxonomic classification.</title>
        <authorList>
            <person name="Goeker M."/>
        </authorList>
    </citation>
    <scope>NUCLEOTIDE SEQUENCE [LARGE SCALE GENOMIC DNA]</scope>
    <source>
        <strain evidence="2 3">DSM 16500</strain>
    </source>
</reference>
<evidence type="ECO:0000313" key="2">
    <source>
        <dbReference type="EMBL" id="RDI42433.1"/>
    </source>
</evidence>
<gene>
    <name evidence="2" type="ORF">C8D86_11536</name>
</gene>
<keyword evidence="1" id="KW-0812">Transmembrane</keyword>
<dbReference type="EMBL" id="QQAX01000015">
    <property type="protein sequence ID" value="RDI42433.1"/>
    <property type="molecule type" value="Genomic_DNA"/>
</dbReference>